<feature type="transmembrane region" description="Helical" evidence="1">
    <location>
        <begin position="23"/>
        <end position="52"/>
    </location>
</feature>
<dbReference type="EMBL" id="JAKGAS010000003">
    <property type="protein sequence ID" value="MCF2947710.1"/>
    <property type="molecule type" value="Genomic_DNA"/>
</dbReference>
<feature type="transmembrane region" description="Helical" evidence="1">
    <location>
        <begin position="385"/>
        <end position="408"/>
    </location>
</feature>
<comment type="caution">
    <text evidence="2">The sequence shown here is derived from an EMBL/GenBank/DDBJ whole genome shotgun (WGS) entry which is preliminary data.</text>
</comment>
<feature type="transmembrane region" description="Helical" evidence="1">
    <location>
        <begin position="273"/>
        <end position="290"/>
    </location>
</feature>
<organism evidence="2 3">
    <name type="scientific">Paraglaciecola algarum</name>
    <dbReference type="NCBI Taxonomy" id="3050085"/>
    <lineage>
        <taxon>Bacteria</taxon>
        <taxon>Pseudomonadati</taxon>
        <taxon>Pseudomonadota</taxon>
        <taxon>Gammaproteobacteria</taxon>
        <taxon>Alteromonadales</taxon>
        <taxon>Alteromonadaceae</taxon>
        <taxon>Paraglaciecola</taxon>
    </lineage>
</organism>
<keyword evidence="1" id="KW-1133">Transmembrane helix</keyword>
<feature type="transmembrane region" description="Helical" evidence="1">
    <location>
        <begin position="415"/>
        <end position="441"/>
    </location>
</feature>
<keyword evidence="1" id="KW-0472">Membrane</keyword>
<feature type="transmembrane region" description="Helical" evidence="1">
    <location>
        <begin position="447"/>
        <end position="467"/>
    </location>
</feature>
<evidence type="ECO:0000313" key="2">
    <source>
        <dbReference type="EMBL" id="MCF2947710.1"/>
    </source>
</evidence>
<reference evidence="2 3" key="1">
    <citation type="submission" date="2022-01" db="EMBL/GenBank/DDBJ databases">
        <title>Paraglaciecola sp. G1-23.</title>
        <authorList>
            <person name="Jin M.S."/>
            <person name="Han D.M."/>
            <person name="Kim H.M."/>
            <person name="Jeon C.O."/>
        </authorList>
    </citation>
    <scope>NUCLEOTIDE SEQUENCE [LARGE SCALE GENOMIC DNA]</scope>
    <source>
        <strain evidence="2 3">G1-23</strain>
    </source>
</reference>
<accession>A0ABS9D4L7</accession>
<name>A0ABS9D4L7_9ALTE</name>
<feature type="transmembrane region" description="Helical" evidence="1">
    <location>
        <begin position="359"/>
        <end position="379"/>
    </location>
</feature>
<feature type="transmembrane region" description="Helical" evidence="1">
    <location>
        <begin position="130"/>
        <end position="149"/>
    </location>
</feature>
<dbReference type="RefSeq" id="WP_235311245.1">
    <property type="nucleotide sequence ID" value="NZ_JAKGAS010000003.1"/>
</dbReference>
<evidence type="ECO:0000313" key="3">
    <source>
        <dbReference type="Proteomes" id="UP001521137"/>
    </source>
</evidence>
<evidence type="ECO:0000256" key="1">
    <source>
        <dbReference type="SAM" id="Phobius"/>
    </source>
</evidence>
<keyword evidence="1" id="KW-0812">Transmembrane</keyword>
<dbReference type="Proteomes" id="UP001521137">
    <property type="component" value="Unassembled WGS sequence"/>
</dbReference>
<sequence>MNPYLAIFRRDANTQNLNIPAPILYAFIIVPFAAFGHAKLAGGVMFIITLIASLKIIEDLKLADTHSLGFMLPNFKTIQFRYNLGLSVISAIISVVLLNSDLLQQFFIFTGLVFLISCLFLLVNKKVSIYIFHMFLAILLYSLFASLLGSNKNFPYLIRTLVSFCSDMFNLYPVVSSITVWAASVFNFYFSKKRYLTSREYDPSAQIYNWKKLDSSKNSVDQYDPNIVQNFVDQFFTYIAKLTKPLMDFVFFGRKQNPMEIAIYGNSYYSKNWSYLFLFVGFLLLVSYFLKDALLLNKDPKVALTGMYLFLLSIFYALTICLEFLSTRKVIPSLWLISASKNRTVFMQSVMKVFVTRHVRICICLSALIGIFHYLAIGTDSLLDYVFFALASLTVGFILPLCVTLLFATKLTHSVWLTIILVIFNIISYSIFSFIYVFVAIEPNRSLVGVLYLFICAVCLFFAVRMWRHPNTEIRI</sequence>
<keyword evidence="3" id="KW-1185">Reference proteome</keyword>
<gene>
    <name evidence="2" type="ORF">L0668_06310</name>
</gene>
<feature type="transmembrane region" description="Helical" evidence="1">
    <location>
        <begin position="169"/>
        <end position="190"/>
    </location>
</feature>
<proteinExistence type="predicted"/>
<protein>
    <recommendedName>
        <fullName evidence="4">ABC transporter permease</fullName>
    </recommendedName>
</protein>
<feature type="transmembrane region" description="Helical" evidence="1">
    <location>
        <begin position="106"/>
        <end position="123"/>
    </location>
</feature>
<feature type="transmembrane region" description="Helical" evidence="1">
    <location>
        <begin position="80"/>
        <end position="100"/>
    </location>
</feature>
<feature type="transmembrane region" description="Helical" evidence="1">
    <location>
        <begin position="302"/>
        <end position="325"/>
    </location>
</feature>
<evidence type="ECO:0008006" key="4">
    <source>
        <dbReference type="Google" id="ProtNLM"/>
    </source>
</evidence>